<dbReference type="GO" id="GO:0034715">
    <property type="term" value="C:pICln-Sm protein complex"/>
    <property type="evidence" value="ECO:0007669"/>
    <property type="project" value="TreeGrafter"/>
</dbReference>
<keyword evidence="6" id="KW-1185">Reference proteome</keyword>
<evidence type="ECO:0000256" key="4">
    <source>
        <dbReference type="ARBA" id="ARBA00023242"/>
    </source>
</evidence>
<dbReference type="GO" id="GO:0000387">
    <property type="term" value="P:spliceosomal snRNP assembly"/>
    <property type="evidence" value="ECO:0007669"/>
    <property type="project" value="TreeGrafter"/>
</dbReference>
<feature type="region of interest" description="Disordered" evidence="5">
    <location>
        <begin position="1"/>
        <end position="27"/>
    </location>
</feature>
<evidence type="ECO:0000313" key="6">
    <source>
        <dbReference type="Proteomes" id="UP000887565"/>
    </source>
</evidence>
<dbReference type="Gene3D" id="2.30.29.30">
    <property type="entry name" value="Pleckstrin-homology domain (PH domain)/Phosphotyrosine-binding domain (PTB)"/>
    <property type="match status" value="1"/>
</dbReference>
<feature type="region of interest" description="Disordered" evidence="5">
    <location>
        <begin position="101"/>
        <end position="128"/>
    </location>
</feature>
<dbReference type="GO" id="GO:0045292">
    <property type="term" value="P:mRNA cis splicing, via spliceosome"/>
    <property type="evidence" value="ECO:0007669"/>
    <property type="project" value="TreeGrafter"/>
</dbReference>
<dbReference type="Proteomes" id="UP000887565">
    <property type="component" value="Unplaced"/>
</dbReference>
<keyword evidence="4" id="KW-0539">Nucleus</keyword>
<reference evidence="7" key="1">
    <citation type="submission" date="2022-11" db="UniProtKB">
        <authorList>
            <consortium name="WormBaseParasite"/>
        </authorList>
    </citation>
    <scope>IDENTIFICATION</scope>
</reference>
<dbReference type="InterPro" id="IPR011993">
    <property type="entry name" value="PH-like_dom_sf"/>
</dbReference>
<protein>
    <submittedName>
        <fullName evidence="7">Uncharacterized protein</fullName>
    </submittedName>
</protein>
<accession>A0A915JAR3</accession>
<dbReference type="Pfam" id="PF03517">
    <property type="entry name" value="Voldacs"/>
    <property type="match status" value="1"/>
</dbReference>
<dbReference type="PANTHER" id="PTHR21399:SF0">
    <property type="entry name" value="METHYLOSOME SUBUNIT PICLN"/>
    <property type="match status" value="1"/>
</dbReference>
<dbReference type="PANTHER" id="PTHR21399">
    <property type="entry name" value="CHLORIDE CONDUCTANCE REGULATORY PROTEIN ICLN"/>
    <property type="match status" value="1"/>
</dbReference>
<evidence type="ECO:0000256" key="1">
    <source>
        <dbReference type="ARBA" id="ARBA00004123"/>
    </source>
</evidence>
<keyword evidence="3" id="KW-0963">Cytoplasm</keyword>
<proteinExistence type="predicted"/>
<feature type="region of interest" description="Disordered" evidence="5">
    <location>
        <begin position="145"/>
        <end position="166"/>
    </location>
</feature>
<evidence type="ECO:0000256" key="3">
    <source>
        <dbReference type="ARBA" id="ARBA00022490"/>
    </source>
</evidence>
<evidence type="ECO:0000256" key="2">
    <source>
        <dbReference type="ARBA" id="ARBA00004496"/>
    </source>
</evidence>
<name>A0A915JAR3_ROMCU</name>
<dbReference type="GO" id="GO:0005681">
    <property type="term" value="C:spliceosomal complex"/>
    <property type="evidence" value="ECO:0007669"/>
    <property type="project" value="TreeGrafter"/>
</dbReference>
<evidence type="ECO:0000256" key="5">
    <source>
        <dbReference type="SAM" id="MobiDB-lite"/>
    </source>
</evidence>
<evidence type="ECO:0000313" key="7">
    <source>
        <dbReference type="WBParaSite" id="nRc.2.0.1.t22761-RA"/>
    </source>
</evidence>
<sequence length="218" mass="24502">MEKKWDNDDDFTLLNHSSRHSKRDYRNRYSEVAEKLASLLRTDGDYTDIFRGSACSNGDSDNVVQAETDDEQPITELRFVPQDKNALETIFQALSECQALHPDEDDSFSDGNDFDESEANNGLEPSDDVAFDEHGQVIYERPSNMRGVASDENNGQDAPGPGTDEEAMEVLPCSAYFDLLYVTSRHALSCFMEVIVNFTASHESYCRRVEDVSTVMAL</sequence>
<comment type="subcellular location">
    <subcellularLocation>
        <location evidence="2">Cytoplasm</location>
    </subcellularLocation>
    <subcellularLocation>
        <location evidence="1">Nucleus</location>
    </subcellularLocation>
</comment>
<dbReference type="AlphaFoldDB" id="A0A915JAR3"/>
<dbReference type="InterPro" id="IPR039924">
    <property type="entry name" value="ICln/Lot5/Saf5"/>
</dbReference>
<dbReference type="WBParaSite" id="nRc.2.0.1.t22761-RA">
    <property type="protein sequence ID" value="nRc.2.0.1.t22761-RA"/>
    <property type="gene ID" value="nRc.2.0.1.g22761"/>
</dbReference>
<dbReference type="GO" id="GO:0005829">
    <property type="term" value="C:cytosol"/>
    <property type="evidence" value="ECO:0007669"/>
    <property type="project" value="TreeGrafter"/>
</dbReference>
<organism evidence="6 7">
    <name type="scientific">Romanomermis culicivorax</name>
    <name type="common">Nematode worm</name>
    <dbReference type="NCBI Taxonomy" id="13658"/>
    <lineage>
        <taxon>Eukaryota</taxon>
        <taxon>Metazoa</taxon>
        <taxon>Ecdysozoa</taxon>
        <taxon>Nematoda</taxon>
        <taxon>Enoplea</taxon>
        <taxon>Dorylaimia</taxon>
        <taxon>Mermithida</taxon>
        <taxon>Mermithoidea</taxon>
        <taxon>Mermithidae</taxon>
        <taxon>Romanomermis</taxon>
    </lineage>
</organism>
<feature type="compositionally biased region" description="Acidic residues" evidence="5">
    <location>
        <begin position="103"/>
        <end position="118"/>
    </location>
</feature>